<dbReference type="InterPro" id="IPR014942">
    <property type="entry name" value="AbiEii"/>
</dbReference>
<dbReference type="RefSeq" id="WP_146899733.1">
    <property type="nucleotide sequence ID" value="NZ_BJYS01000024.1"/>
</dbReference>
<dbReference type="Gene3D" id="3.10.450.620">
    <property type="entry name" value="JHP933, nucleotidyltransferase-like core domain"/>
    <property type="match status" value="1"/>
</dbReference>
<dbReference type="Pfam" id="PF08843">
    <property type="entry name" value="AbiEii"/>
    <property type="match status" value="1"/>
</dbReference>
<evidence type="ECO:0008006" key="3">
    <source>
        <dbReference type="Google" id="ProtNLM"/>
    </source>
</evidence>
<accession>A0A512B0Q2</accession>
<dbReference type="EMBL" id="BJYS01000024">
    <property type="protein sequence ID" value="GEO05536.1"/>
    <property type="molecule type" value="Genomic_DNA"/>
</dbReference>
<evidence type="ECO:0000313" key="2">
    <source>
        <dbReference type="Proteomes" id="UP000321532"/>
    </source>
</evidence>
<comment type="caution">
    <text evidence="1">The sequence shown here is derived from an EMBL/GenBank/DDBJ whole genome shotgun (WGS) entry which is preliminary data.</text>
</comment>
<reference evidence="1 2" key="1">
    <citation type="submission" date="2019-07" db="EMBL/GenBank/DDBJ databases">
        <title>Whole genome shotgun sequence of Adhaeribacter aerolatus NBRC 106133.</title>
        <authorList>
            <person name="Hosoyama A."/>
            <person name="Uohara A."/>
            <person name="Ohji S."/>
            <person name="Ichikawa N."/>
        </authorList>
    </citation>
    <scope>NUCLEOTIDE SEQUENCE [LARGE SCALE GENOMIC DNA]</scope>
    <source>
        <strain evidence="1 2">NBRC 106133</strain>
    </source>
</reference>
<gene>
    <name evidence="1" type="ORF">AAE02nite_32000</name>
</gene>
<dbReference type="Proteomes" id="UP000321532">
    <property type="component" value="Unassembled WGS sequence"/>
</dbReference>
<name>A0A512B0Q2_9BACT</name>
<protein>
    <recommendedName>
        <fullName evidence="3">Nucleotidyltransferase</fullName>
    </recommendedName>
</protein>
<dbReference type="OrthoDB" id="8683379at2"/>
<keyword evidence="2" id="KW-1185">Reference proteome</keyword>
<sequence length="298" mass="34320">MNLELVNKIKALAIIALASDDQLIENIVLKGGNAIDIAYHGNNSISRTSYDLDFSIEDGDFQEDEDIIRERIQKTLVQTFSENGFAIIDYKFLNKPKVATGPHAEFWGGYLVTFKVLNQKAFDENKGSLKNQRNLAIPVKPGRSSVGPSPTFELEFSKFEYVGLKNPIDFGGYTIYVYAPEMIVFEKLRAICQQLPSYREIIKSFTPRPRARDFYDIHLIMEMRQIDVSLDKNKELITKVFEAKRVPLSFIKDISINKEFHKGNWESVKDTVSKFDESENFDFYFDYVVNTFQPLTFP</sequence>
<organism evidence="1 2">
    <name type="scientific">Adhaeribacter aerolatus</name>
    <dbReference type="NCBI Taxonomy" id="670289"/>
    <lineage>
        <taxon>Bacteria</taxon>
        <taxon>Pseudomonadati</taxon>
        <taxon>Bacteroidota</taxon>
        <taxon>Cytophagia</taxon>
        <taxon>Cytophagales</taxon>
        <taxon>Hymenobacteraceae</taxon>
        <taxon>Adhaeribacter</taxon>
    </lineage>
</organism>
<dbReference type="AlphaFoldDB" id="A0A512B0Q2"/>
<proteinExistence type="predicted"/>
<evidence type="ECO:0000313" key="1">
    <source>
        <dbReference type="EMBL" id="GEO05536.1"/>
    </source>
</evidence>